<dbReference type="EMBL" id="UZAI01006958">
    <property type="protein sequence ID" value="VDO97462.1"/>
    <property type="molecule type" value="Genomic_DNA"/>
</dbReference>
<sequence length="96" mass="10410">MRLDDLDLADDLAFSSHTHQRMQAKTVSVAEASASVGLSIYKGKARSSNTTQNTDPVTLDGEAPELVYNFTYLESTIDEQGGSDADMKATTYCGRE</sequence>
<evidence type="ECO:0000313" key="1">
    <source>
        <dbReference type="EMBL" id="VDO97462.1"/>
    </source>
</evidence>
<name>A0A183M732_9TREM</name>
<proteinExistence type="predicted"/>
<keyword evidence="2" id="KW-1185">Reference proteome</keyword>
<accession>A0A183M732</accession>
<organism evidence="1 2">
    <name type="scientific">Schistosoma margrebowiei</name>
    <dbReference type="NCBI Taxonomy" id="48269"/>
    <lineage>
        <taxon>Eukaryota</taxon>
        <taxon>Metazoa</taxon>
        <taxon>Spiralia</taxon>
        <taxon>Lophotrochozoa</taxon>
        <taxon>Platyhelminthes</taxon>
        <taxon>Trematoda</taxon>
        <taxon>Digenea</taxon>
        <taxon>Strigeidida</taxon>
        <taxon>Schistosomatoidea</taxon>
        <taxon>Schistosomatidae</taxon>
        <taxon>Schistosoma</taxon>
    </lineage>
</organism>
<reference evidence="1 2" key="1">
    <citation type="submission" date="2018-11" db="EMBL/GenBank/DDBJ databases">
        <authorList>
            <consortium name="Pathogen Informatics"/>
        </authorList>
    </citation>
    <scope>NUCLEOTIDE SEQUENCE [LARGE SCALE GENOMIC DNA]</scope>
    <source>
        <strain evidence="1 2">Zambia</strain>
    </source>
</reference>
<dbReference type="Proteomes" id="UP000277204">
    <property type="component" value="Unassembled WGS sequence"/>
</dbReference>
<dbReference type="AlphaFoldDB" id="A0A183M732"/>
<evidence type="ECO:0000313" key="2">
    <source>
        <dbReference type="Proteomes" id="UP000277204"/>
    </source>
</evidence>
<protein>
    <submittedName>
        <fullName evidence="1">Uncharacterized protein</fullName>
    </submittedName>
</protein>
<gene>
    <name evidence="1" type="ORF">SMRZ_LOCUS11857</name>
</gene>